<dbReference type="GO" id="GO:0016989">
    <property type="term" value="F:sigma factor antagonist activity"/>
    <property type="evidence" value="ECO:0007669"/>
    <property type="project" value="TreeGrafter"/>
</dbReference>
<evidence type="ECO:0000256" key="8">
    <source>
        <dbReference type="ARBA" id="ARBA00023163"/>
    </source>
</evidence>
<organism evidence="14 15">
    <name type="scientific">Actinomadura litoris</name>
    <dbReference type="NCBI Taxonomy" id="2678616"/>
    <lineage>
        <taxon>Bacteria</taxon>
        <taxon>Bacillati</taxon>
        <taxon>Actinomycetota</taxon>
        <taxon>Actinomycetes</taxon>
        <taxon>Streptosporangiales</taxon>
        <taxon>Thermomonosporaceae</taxon>
        <taxon>Actinomadura</taxon>
    </lineage>
</organism>
<evidence type="ECO:0000256" key="7">
    <source>
        <dbReference type="ARBA" id="ARBA00023136"/>
    </source>
</evidence>
<keyword evidence="7 11" id="KW-0472">Membrane</keyword>
<dbReference type="PANTHER" id="PTHR37461">
    <property type="entry name" value="ANTI-SIGMA-K FACTOR RSKA"/>
    <property type="match status" value="1"/>
</dbReference>
<comment type="caution">
    <text evidence="14">The sequence shown here is derived from an EMBL/GenBank/DDBJ whole genome shotgun (WGS) entry which is preliminary data.</text>
</comment>
<evidence type="ECO:0000256" key="4">
    <source>
        <dbReference type="ARBA" id="ARBA00022692"/>
    </source>
</evidence>
<evidence type="ECO:0000313" key="14">
    <source>
        <dbReference type="EMBL" id="MUN38355.1"/>
    </source>
</evidence>
<keyword evidence="15" id="KW-1185">Reference proteome</keyword>
<dbReference type="Proteomes" id="UP000432015">
    <property type="component" value="Unassembled WGS sequence"/>
</dbReference>
<dbReference type="InterPro" id="IPR018764">
    <property type="entry name" value="RskA_C"/>
</dbReference>
<keyword evidence="6" id="KW-0805">Transcription regulation</keyword>
<comment type="subcellular location">
    <subcellularLocation>
        <location evidence="2">Cell membrane</location>
    </subcellularLocation>
    <subcellularLocation>
        <location evidence="1">Membrane</location>
        <topology evidence="1">Single-pass membrane protein</topology>
    </subcellularLocation>
</comment>
<keyword evidence="5 11" id="KW-1133">Transmembrane helix</keyword>
<evidence type="ECO:0000313" key="15">
    <source>
        <dbReference type="Proteomes" id="UP000432015"/>
    </source>
</evidence>
<evidence type="ECO:0000256" key="10">
    <source>
        <dbReference type="ARBA" id="ARBA00030803"/>
    </source>
</evidence>
<evidence type="ECO:0000256" key="1">
    <source>
        <dbReference type="ARBA" id="ARBA00004167"/>
    </source>
</evidence>
<evidence type="ECO:0000256" key="3">
    <source>
        <dbReference type="ARBA" id="ARBA00022475"/>
    </source>
</evidence>
<dbReference type="GO" id="GO:0005886">
    <property type="term" value="C:plasma membrane"/>
    <property type="evidence" value="ECO:0007669"/>
    <property type="project" value="UniProtKB-SubCell"/>
</dbReference>
<evidence type="ECO:0000256" key="2">
    <source>
        <dbReference type="ARBA" id="ARBA00004236"/>
    </source>
</evidence>
<keyword evidence="8" id="KW-0804">Transcription</keyword>
<keyword evidence="4 11" id="KW-0812">Transmembrane</keyword>
<dbReference type="InterPro" id="IPR041916">
    <property type="entry name" value="Anti_sigma_zinc_sf"/>
</dbReference>
<accession>A0A7K1L263</accession>
<protein>
    <recommendedName>
        <fullName evidence="10">Regulator of SigK</fullName>
    </recommendedName>
    <alternativeName>
        <fullName evidence="9">Sigma-K anti-sigma factor RskA</fullName>
    </alternativeName>
</protein>
<gene>
    <name evidence="14" type="ORF">GNZ18_17345</name>
</gene>
<proteinExistence type="predicted"/>
<dbReference type="InterPro" id="IPR053877">
    <property type="entry name" value="RskA_N"/>
</dbReference>
<feature type="transmembrane region" description="Helical" evidence="11">
    <location>
        <begin position="92"/>
        <end position="113"/>
    </location>
</feature>
<dbReference type="Gene3D" id="1.10.10.1320">
    <property type="entry name" value="Anti-sigma factor, zinc-finger domain"/>
    <property type="match status" value="1"/>
</dbReference>
<feature type="domain" description="Anti-sigma K factor RskA C-terminal" evidence="12">
    <location>
        <begin position="93"/>
        <end position="226"/>
    </location>
</feature>
<evidence type="ECO:0000256" key="6">
    <source>
        <dbReference type="ARBA" id="ARBA00023015"/>
    </source>
</evidence>
<sequence length="234" mass="24707">MSHEPHDLAGPYALDALTEPERRRFERHLTGCAACAEEAAGLREATARLALAASRRPPERLRGRVLAEIARTRQSPPPLARRLPSPRTRGPAWLAAAACLVLALTGGGAAWHFHRDAEHARALNRQVAAVLTAPDARTSTVSGQGRVTVVSSRSAGKAVVTASRLPRLPSTRTYQMWWLGPFAPRSAGTLDPGGEARPVVTAGLGDARRFGVTVEPAGGSPRPTGAPILTLPLG</sequence>
<evidence type="ECO:0000259" key="13">
    <source>
        <dbReference type="Pfam" id="PF22618"/>
    </source>
</evidence>
<dbReference type="Pfam" id="PF22618">
    <property type="entry name" value="RskA_N"/>
    <property type="match status" value="1"/>
</dbReference>
<name>A0A7K1L263_9ACTN</name>
<evidence type="ECO:0000256" key="9">
    <source>
        <dbReference type="ARBA" id="ARBA00029829"/>
    </source>
</evidence>
<evidence type="ECO:0000256" key="5">
    <source>
        <dbReference type="ARBA" id="ARBA00022989"/>
    </source>
</evidence>
<evidence type="ECO:0000256" key="11">
    <source>
        <dbReference type="SAM" id="Phobius"/>
    </source>
</evidence>
<dbReference type="EMBL" id="WOFH01000005">
    <property type="protein sequence ID" value="MUN38355.1"/>
    <property type="molecule type" value="Genomic_DNA"/>
</dbReference>
<dbReference type="RefSeq" id="WP_156217461.1">
    <property type="nucleotide sequence ID" value="NZ_WOFH01000005.1"/>
</dbReference>
<dbReference type="InterPro" id="IPR051474">
    <property type="entry name" value="Anti-sigma-K/W_factor"/>
</dbReference>
<dbReference type="GO" id="GO:0006417">
    <property type="term" value="P:regulation of translation"/>
    <property type="evidence" value="ECO:0007669"/>
    <property type="project" value="TreeGrafter"/>
</dbReference>
<keyword evidence="3" id="KW-1003">Cell membrane</keyword>
<feature type="domain" description="Anti-sigma-K factor RskA N-terminal" evidence="13">
    <location>
        <begin position="6"/>
        <end position="38"/>
    </location>
</feature>
<dbReference type="AlphaFoldDB" id="A0A7K1L263"/>
<reference evidence="14 15" key="1">
    <citation type="submission" date="2019-11" db="EMBL/GenBank/DDBJ databases">
        <authorList>
            <person name="Cao P."/>
        </authorList>
    </citation>
    <scope>NUCLEOTIDE SEQUENCE [LARGE SCALE GENOMIC DNA]</scope>
    <source>
        <strain evidence="14 15">NEAU-AAG5</strain>
    </source>
</reference>
<evidence type="ECO:0000259" key="12">
    <source>
        <dbReference type="Pfam" id="PF10099"/>
    </source>
</evidence>
<dbReference type="Pfam" id="PF10099">
    <property type="entry name" value="RskA_C"/>
    <property type="match status" value="1"/>
</dbReference>
<dbReference type="PANTHER" id="PTHR37461:SF1">
    <property type="entry name" value="ANTI-SIGMA-K FACTOR RSKA"/>
    <property type="match status" value="1"/>
</dbReference>